<proteinExistence type="predicted"/>
<dbReference type="InterPro" id="IPR031025">
    <property type="entry name" value="LruC_dom"/>
</dbReference>
<dbReference type="EMBL" id="CP101527">
    <property type="protein sequence ID" value="UZW74496.1"/>
    <property type="molecule type" value="Genomic_DNA"/>
</dbReference>
<feature type="domain" description="DUF4842" evidence="2">
    <location>
        <begin position="478"/>
        <end position="698"/>
    </location>
</feature>
<evidence type="ECO:0000256" key="1">
    <source>
        <dbReference type="SAM" id="SignalP"/>
    </source>
</evidence>
<dbReference type="Gene3D" id="2.120.10.30">
    <property type="entry name" value="TolB, C-terminal domain"/>
    <property type="match status" value="1"/>
</dbReference>
<dbReference type="InterPro" id="IPR011042">
    <property type="entry name" value="6-blade_b-propeller_TolB-like"/>
</dbReference>
<dbReference type="InterPro" id="IPR054215">
    <property type="entry name" value="DUF6923"/>
</dbReference>
<evidence type="ECO:0000259" key="4">
    <source>
        <dbReference type="Pfam" id="PF21959"/>
    </source>
</evidence>
<name>A0A9E8KJ09_9ALTE</name>
<dbReference type="Pfam" id="PF16130">
    <property type="entry name" value="DUF4842"/>
    <property type="match status" value="1"/>
</dbReference>
<evidence type="ECO:0000259" key="3">
    <source>
        <dbReference type="Pfam" id="PF20009"/>
    </source>
</evidence>
<feature type="signal peptide" evidence="1">
    <location>
        <begin position="1"/>
        <end position="25"/>
    </location>
</feature>
<feature type="domain" description="DUF6923" evidence="4">
    <location>
        <begin position="47"/>
        <end position="262"/>
    </location>
</feature>
<dbReference type="SUPFAM" id="SSF101898">
    <property type="entry name" value="NHL repeat"/>
    <property type="match status" value="1"/>
</dbReference>
<dbReference type="NCBIfam" id="TIGR04456">
    <property type="entry name" value="LruC_dom"/>
    <property type="match status" value="1"/>
</dbReference>
<organism evidence="5 6">
    <name type="scientific">Alkalimarinus sediminis</name>
    <dbReference type="NCBI Taxonomy" id="1632866"/>
    <lineage>
        <taxon>Bacteria</taxon>
        <taxon>Pseudomonadati</taxon>
        <taxon>Pseudomonadota</taxon>
        <taxon>Gammaproteobacteria</taxon>
        <taxon>Alteromonadales</taxon>
        <taxon>Alteromonadaceae</taxon>
        <taxon>Alkalimarinus</taxon>
    </lineage>
</organism>
<feature type="domain" description="GEVED" evidence="3">
    <location>
        <begin position="354"/>
        <end position="427"/>
    </location>
</feature>
<feature type="chain" id="PRO_5039535641" evidence="1">
    <location>
        <begin position="26"/>
        <end position="708"/>
    </location>
</feature>
<evidence type="ECO:0000259" key="2">
    <source>
        <dbReference type="Pfam" id="PF16130"/>
    </source>
</evidence>
<gene>
    <name evidence="5" type="ORF">NNL22_15950</name>
</gene>
<dbReference type="KEGG" id="asem:NNL22_15950"/>
<accession>A0A9E8KJ09</accession>
<dbReference type="Proteomes" id="UP001164472">
    <property type="component" value="Chromosome"/>
</dbReference>
<evidence type="ECO:0000313" key="6">
    <source>
        <dbReference type="Proteomes" id="UP001164472"/>
    </source>
</evidence>
<protein>
    <submittedName>
        <fullName evidence="5">LruC domain-containing protein</fullName>
    </submittedName>
</protein>
<dbReference type="AlphaFoldDB" id="A0A9E8KJ09"/>
<sequence length="708" mass="77365">MKYINSFYWSALALSMAGISHNASAAPFEECPSEAFLSQYINGATHYKAVDLSTGSVKTLQSIDGLGSNSINALAFNEADRYVYGFNMSTRELVKFDGQFKATTLAFTNPPENTFYVGDIKDNVYYFYRKNVGLFYTHLDPERSDYLTIQKVEGADQYMNIADFAFHPLDSKLYAVSGSNGDIYQIDPISGKAKVVANSGFSANRSAFGAAYFDVNGFLYFVLNSDGSVYRSDLTDPDNISGKTIYFAKASPTSSNDGARCANAPIISTNTDFGDAPDSYGTTLANNGARHLINYYNYFLGSSIDAEPDAYVYPLSDQGESISDEDGVVFKTGLVSGLDTQIEVTVGGGAAGHLSAWFDWNQDGDFNDAGEQSITDLKLLPGTHNLLVRVPADAAEGTTWSRFRLSDGQALNSDGGAVYGEVEDYQVEVTAGNTSYLYYPGKDDFVTLAYEDQWPQQGDYDFNDVVMGYNVSQVIQGDKVTRIDIKGQLVAYGAGYANGFAVHLEGVDRNLVDENLIKLSHNGVVLQTATPLESGQSEAVVIISDNLKNHFSATCGSGFYRTEAACRSNEVFTFEISIPLVSPLDFDDVPDMPLNPFIFASENRARNSFFGGVMPGRSLEVHLADQPLTDAADLALMGIEDDRSSLPLVTYRTDKNMPWAIEIGGEWKPALESIDMTQAYPGFVEFVTSGGEKNTLWFNNPIINNTYQ</sequence>
<dbReference type="Pfam" id="PF20009">
    <property type="entry name" value="GEVED"/>
    <property type="match status" value="1"/>
</dbReference>
<dbReference type="Pfam" id="PF21959">
    <property type="entry name" value="DUF6923"/>
    <property type="match status" value="1"/>
</dbReference>
<dbReference type="InterPro" id="IPR045474">
    <property type="entry name" value="GEVED"/>
</dbReference>
<dbReference type="InterPro" id="IPR032295">
    <property type="entry name" value="DUF4842"/>
</dbReference>
<evidence type="ECO:0000313" key="5">
    <source>
        <dbReference type="EMBL" id="UZW74496.1"/>
    </source>
</evidence>
<keyword evidence="1" id="KW-0732">Signal</keyword>
<keyword evidence="6" id="KW-1185">Reference proteome</keyword>
<reference evidence="5" key="1">
    <citation type="submission" date="2022-07" db="EMBL/GenBank/DDBJ databases">
        <title>Alkalimarinus sp. nov., isolated from gut of a Alitta virens.</title>
        <authorList>
            <person name="Yang A.I."/>
            <person name="Shin N.-R."/>
        </authorList>
    </citation>
    <scope>NUCLEOTIDE SEQUENCE</scope>
    <source>
        <strain evidence="5">FA028</strain>
    </source>
</reference>
<dbReference type="RefSeq" id="WP_251812560.1">
    <property type="nucleotide sequence ID" value="NZ_CP101527.1"/>
</dbReference>